<protein>
    <submittedName>
        <fullName evidence="2">Uncharacterized protein</fullName>
    </submittedName>
</protein>
<feature type="non-terminal residue" evidence="2">
    <location>
        <position position="1"/>
    </location>
</feature>
<evidence type="ECO:0000313" key="2">
    <source>
        <dbReference type="EMBL" id="CAG7818602.1"/>
    </source>
</evidence>
<reference evidence="2" key="1">
    <citation type="submission" date="2021-06" db="EMBL/GenBank/DDBJ databases">
        <authorList>
            <person name="Hodson N. C."/>
            <person name="Mongue J. A."/>
            <person name="Jaron S. K."/>
        </authorList>
    </citation>
    <scope>NUCLEOTIDE SEQUENCE</scope>
</reference>
<dbReference type="EMBL" id="CAJVCH010425217">
    <property type="protein sequence ID" value="CAG7818602.1"/>
    <property type="molecule type" value="Genomic_DNA"/>
</dbReference>
<evidence type="ECO:0000256" key="1">
    <source>
        <dbReference type="SAM" id="MobiDB-lite"/>
    </source>
</evidence>
<sequence>MPFRGALPKLPKLREKQVTIEEILRSQNRGSDPPRNAFFDGRKERRKRSSSQLYKNKLAAKNDEAEPETGPKKVSESAVGIKRNSSKPMILEGIPSGINFIPLELDFNHTSQAEGRKQGKQGPPGSSPKAKTKPEPAKKTSNQNLITGCHNQYIPRKIRVSFLKNGCQNPMLDKVQFLRSESQKLVSLILGLEEQLQQNGSRNL</sequence>
<organism evidence="2 3">
    <name type="scientific">Allacma fusca</name>
    <dbReference type="NCBI Taxonomy" id="39272"/>
    <lineage>
        <taxon>Eukaryota</taxon>
        <taxon>Metazoa</taxon>
        <taxon>Ecdysozoa</taxon>
        <taxon>Arthropoda</taxon>
        <taxon>Hexapoda</taxon>
        <taxon>Collembola</taxon>
        <taxon>Symphypleona</taxon>
        <taxon>Sminthuridae</taxon>
        <taxon>Allacma</taxon>
    </lineage>
</organism>
<evidence type="ECO:0000313" key="3">
    <source>
        <dbReference type="Proteomes" id="UP000708208"/>
    </source>
</evidence>
<comment type="caution">
    <text evidence="2">The sequence shown here is derived from an EMBL/GenBank/DDBJ whole genome shotgun (WGS) entry which is preliminary data.</text>
</comment>
<keyword evidence="3" id="KW-1185">Reference proteome</keyword>
<dbReference type="AlphaFoldDB" id="A0A8J2KLA0"/>
<accession>A0A8J2KLA0</accession>
<name>A0A8J2KLA0_9HEXA</name>
<feature type="region of interest" description="Disordered" evidence="1">
    <location>
        <begin position="23"/>
        <end position="80"/>
    </location>
</feature>
<feature type="compositionally biased region" description="Basic and acidic residues" evidence="1">
    <location>
        <begin position="60"/>
        <end position="75"/>
    </location>
</feature>
<feature type="region of interest" description="Disordered" evidence="1">
    <location>
        <begin position="112"/>
        <end position="144"/>
    </location>
</feature>
<gene>
    <name evidence="2" type="ORF">AFUS01_LOCUS29096</name>
</gene>
<dbReference type="Proteomes" id="UP000708208">
    <property type="component" value="Unassembled WGS sequence"/>
</dbReference>
<proteinExistence type="predicted"/>